<comment type="caution">
    <text evidence="1">The sequence shown here is derived from an EMBL/GenBank/DDBJ whole genome shotgun (WGS) entry which is preliminary data.</text>
</comment>
<dbReference type="EMBL" id="AALD02000001">
    <property type="protein sequence ID" value="EEQ12502.1"/>
    <property type="molecule type" value="Genomic_DNA"/>
</dbReference>
<sequence length="40" mass="4515">MPDLDKYTPQDLYHLYPTVNILSSISPHQLSESGENIIGQ</sequence>
<dbReference type="Proteomes" id="UP000003027">
    <property type="component" value="Unassembled WGS sequence"/>
</dbReference>
<gene>
    <name evidence="1" type="ORF">ymoll0001_11730</name>
</gene>
<keyword evidence="2" id="KW-1185">Reference proteome</keyword>
<organism evidence="1 2">
    <name type="scientific">Yersinia mollaretii (strain ATCC 43969 / DSM 18520 / CIP 103324 / CNY 7263 / WAIP 204)</name>
    <dbReference type="NCBI Taxonomy" id="349967"/>
    <lineage>
        <taxon>Bacteria</taxon>
        <taxon>Pseudomonadati</taxon>
        <taxon>Pseudomonadota</taxon>
        <taxon>Gammaproteobacteria</taxon>
        <taxon>Enterobacterales</taxon>
        <taxon>Yersiniaceae</taxon>
        <taxon>Yersinia</taxon>
    </lineage>
</organism>
<name>A0ABM9YEW7_YERMW</name>
<evidence type="ECO:0000313" key="1">
    <source>
        <dbReference type="EMBL" id="EEQ12502.1"/>
    </source>
</evidence>
<proteinExistence type="predicted"/>
<reference evidence="1" key="1">
    <citation type="submission" date="2008-12" db="EMBL/GenBank/DDBJ databases">
        <title>Annotation of the Yersinia mollaretii ATCC 43969 genome.</title>
        <authorList>
            <person name="Read T.D."/>
            <person name="Akmal A."/>
            <person name="Bishop-Lilly K."/>
            <person name="Chen P.E."/>
            <person name="Cook C."/>
            <person name="Kiley M.P."/>
            <person name="Lentz S."/>
            <person name="Mateczun A."/>
            <person name="Nagarajan N."/>
            <person name="Nolan N."/>
            <person name="Osborne B.I."/>
            <person name="Pop M."/>
            <person name="Sozhamannan S."/>
            <person name="Stewart A.C."/>
            <person name="Sulakvelidze A."/>
            <person name="Thomason B."/>
            <person name="Willner K."/>
            <person name="Zwick M.E."/>
        </authorList>
    </citation>
    <scope>NUCLEOTIDE SEQUENCE [LARGE SCALE GENOMIC DNA]</scope>
    <source>
        <strain evidence="1">ATCC 43969</strain>
    </source>
</reference>
<evidence type="ECO:0000313" key="2">
    <source>
        <dbReference type="Proteomes" id="UP000003027"/>
    </source>
</evidence>
<protein>
    <submittedName>
        <fullName evidence="1">Uncharacterized protein</fullName>
    </submittedName>
</protein>
<accession>A0ABM9YEW7</accession>